<dbReference type="AlphaFoldDB" id="A0A1I6FJS6"/>
<keyword evidence="2" id="KW-1185">Reference proteome</keyword>
<dbReference type="EMBL" id="FOYL01000029">
    <property type="protein sequence ID" value="SFR30134.1"/>
    <property type="molecule type" value="Genomic_DNA"/>
</dbReference>
<evidence type="ECO:0000313" key="2">
    <source>
        <dbReference type="Proteomes" id="UP000198583"/>
    </source>
</evidence>
<dbReference type="Proteomes" id="UP000198583">
    <property type="component" value="Unassembled WGS sequence"/>
</dbReference>
<sequence>MPILVEDSAETALSIYGEAFDLGGLKRLGPGSQGCCGGEGSVGAVLVVVPLVLAQRVP</sequence>
<accession>A0A1I6FJS6</accession>
<reference evidence="2" key="1">
    <citation type="submission" date="2016-10" db="EMBL/GenBank/DDBJ databases">
        <authorList>
            <person name="Varghese N."/>
            <person name="Submissions S."/>
        </authorList>
    </citation>
    <scope>NUCLEOTIDE SEQUENCE [LARGE SCALE GENOMIC DNA]</scope>
    <source>
        <strain evidence="2">DSM 44232</strain>
    </source>
</reference>
<organism evidence="1 2">
    <name type="scientific">Lentzea waywayandensis</name>
    <dbReference type="NCBI Taxonomy" id="84724"/>
    <lineage>
        <taxon>Bacteria</taxon>
        <taxon>Bacillati</taxon>
        <taxon>Actinomycetota</taxon>
        <taxon>Actinomycetes</taxon>
        <taxon>Pseudonocardiales</taxon>
        <taxon>Pseudonocardiaceae</taxon>
        <taxon>Lentzea</taxon>
    </lineage>
</organism>
<evidence type="ECO:0000313" key="1">
    <source>
        <dbReference type="EMBL" id="SFR30134.1"/>
    </source>
</evidence>
<name>A0A1I6FJS6_9PSEU</name>
<protein>
    <submittedName>
        <fullName evidence="1">Uncharacterized protein</fullName>
    </submittedName>
</protein>
<proteinExistence type="predicted"/>
<gene>
    <name evidence="1" type="ORF">SAMN04488564_1299</name>
</gene>